<dbReference type="RefSeq" id="WP_100677470.1">
    <property type="nucleotide sequence ID" value="NZ_NIPO01000001.1"/>
</dbReference>
<feature type="domain" description="Outer membrane protein beta-barrel" evidence="2">
    <location>
        <begin position="20"/>
        <end position="183"/>
    </location>
</feature>
<keyword evidence="4" id="KW-1185">Reference proteome</keyword>
<protein>
    <recommendedName>
        <fullName evidence="2">Outer membrane protein beta-barrel domain-containing protein</fullName>
    </recommendedName>
</protein>
<keyword evidence="1" id="KW-0732">Signal</keyword>
<gene>
    <name evidence="3" type="ORF">CDL10_04720</name>
</gene>
<feature type="signal peptide" evidence="1">
    <location>
        <begin position="1"/>
        <end position="20"/>
    </location>
</feature>
<accession>A0A2M9R4W2</accession>
<reference evidence="3 4" key="1">
    <citation type="submission" date="2017-06" db="EMBL/GenBank/DDBJ databases">
        <title>Description of Avrilella dinanensis gen. nov. sp. nov.</title>
        <authorList>
            <person name="Leyer C."/>
            <person name="Sassi M."/>
            <person name="Minet J."/>
            <person name="Kayal S."/>
            <person name="Cattoir V."/>
        </authorList>
    </citation>
    <scope>NUCLEOTIDE SEQUENCE [LARGE SCALE GENOMIC DNA]</scope>
    <source>
        <strain evidence="3 4">UR159</strain>
    </source>
</reference>
<name>A0A2M9R4W2_9FLAO</name>
<evidence type="ECO:0000313" key="4">
    <source>
        <dbReference type="Proteomes" id="UP000231960"/>
    </source>
</evidence>
<dbReference type="EMBL" id="NIPO01000001">
    <property type="protein sequence ID" value="PJR03904.1"/>
    <property type="molecule type" value="Genomic_DNA"/>
</dbReference>
<dbReference type="OrthoDB" id="947434at2"/>
<dbReference type="AlphaFoldDB" id="A0A2M9R4W2"/>
<dbReference type="Pfam" id="PF13568">
    <property type="entry name" value="OMP_b-brl_2"/>
    <property type="match status" value="1"/>
</dbReference>
<evidence type="ECO:0000256" key="1">
    <source>
        <dbReference type="SAM" id="SignalP"/>
    </source>
</evidence>
<comment type="caution">
    <text evidence="3">The sequence shown here is derived from an EMBL/GenBank/DDBJ whole genome shotgun (WGS) entry which is preliminary data.</text>
</comment>
<dbReference type="InterPro" id="IPR011250">
    <property type="entry name" value="OMP/PagP_B-barrel"/>
</dbReference>
<dbReference type="Proteomes" id="UP000231960">
    <property type="component" value="Unassembled WGS sequence"/>
</dbReference>
<organism evidence="3 4">
    <name type="scientific">Avrilella dinanensis</name>
    <dbReference type="NCBI Taxonomy" id="2008672"/>
    <lineage>
        <taxon>Bacteria</taxon>
        <taxon>Pseudomonadati</taxon>
        <taxon>Bacteroidota</taxon>
        <taxon>Flavobacteriia</taxon>
        <taxon>Flavobacteriales</taxon>
        <taxon>Flavobacteriaceae</taxon>
        <taxon>Avrilella</taxon>
    </lineage>
</organism>
<evidence type="ECO:0000313" key="3">
    <source>
        <dbReference type="EMBL" id="PJR03904.1"/>
    </source>
</evidence>
<proteinExistence type="predicted"/>
<dbReference type="SUPFAM" id="SSF56925">
    <property type="entry name" value="OMPA-like"/>
    <property type="match status" value="1"/>
</dbReference>
<evidence type="ECO:0000259" key="2">
    <source>
        <dbReference type="Pfam" id="PF13568"/>
    </source>
</evidence>
<dbReference type="InterPro" id="IPR025665">
    <property type="entry name" value="Beta-barrel_OMP_2"/>
</dbReference>
<sequence length="207" mass="22763">MKKLVLSLLFVAVATIAGNAQEIKFGAKAGLNIANQTGDVEDTKSLIGFHLGAFAEIKLAEQFAFQPELLYSIQGAKYEFSEEGFSEEGKVKLSYLNIPLMLKYYATESLFVEAGPQVGLLLSAKEDYSYNDTEWGESGSEDGMDVKDSYKSIDFGLNLGLGYNFTENIFVGARYNLGLSNIMDLGDDEGDYKVKNSVIQVSVGYRF</sequence>
<dbReference type="Gene3D" id="2.40.160.20">
    <property type="match status" value="1"/>
</dbReference>
<feature type="chain" id="PRO_5014631339" description="Outer membrane protein beta-barrel domain-containing protein" evidence="1">
    <location>
        <begin position="21"/>
        <end position="207"/>
    </location>
</feature>